<dbReference type="Proteomes" id="UP000031184">
    <property type="component" value="Unassembled WGS sequence"/>
</dbReference>
<protein>
    <recommendedName>
        <fullName evidence="1">Cobalt-precorrin-5B C(1)-methyltransferase</fullName>
        <ecNumber evidence="1">2.1.1.195</ecNumber>
    </recommendedName>
    <alternativeName>
        <fullName evidence="1">Cobalt-precorrin-6A synthase</fullName>
    </alternativeName>
</protein>
<keyword evidence="1" id="KW-0169">Cobalamin biosynthesis</keyword>
<dbReference type="PATRIC" id="fig|1226633.4.peg.2203"/>
<sequence length="374" mass="41452">MEEKELRNGYTTGSCAAAGVKAALMSLLYHISLQEVEIETPKGEELLIPITKVRRRGKFTSAVVQKYAGDDPDVTNGISICVKVSLEKEFPKIERGISKEKCFLYGGRGVGLVTKKGLQVPVGKSAINPGPQKMIEKVVQDVLQDLDEKAIICIYIPEGRAKASQTYNPKMGVLGGISVLGSTGIVKAMSEEALKASMYTELRVLRMDKRRKWVIFAFGNYGKSYCETLGLDLEQLVITSNFVGFMIESAVKLGFQKVILLGHIGKAIKLAGGIFHTHSRIADGRMEVMGANAFLYGLSEEKIRKILLSNTVEEACNYVEDKKFFDYLANRIRDKMIEYSRKEGFEAEVLLFSFERGSLGQSDGFLRMVGECHD</sequence>
<dbReference type="Gene3D" id="3.30.2110.10">
    <property type="entry name" value="CbiD-like"/>
    <property type="match status" value="1"/>
</dbReference>
<dbReference type="PIRSF" id="PIRSF026782">
    <property type="entry name" value="CbiD"/>
    <property type="match status" value="1"/>
</dbReference>
<dbReference type="InterPro" id="IPR036074">
    <property type="entry name" value="CbiD_sf"/>
</dbReference>
<comment type="caution">
    <text evidence="2">The sequence shown here is derived from an EMBL/GenBank/DDBJ whole genome shotgun (WGS) entry which is preliminary data.</text>
</comment>
<accession>A0A017H618</accession>
<proteinExistence type="inferred from homology"/>
<dbReference type="EMBL" id="AUZI01000027">
    <property type="protein sequence ID" value="KID48208.1"/>
    <property type="molecule type" value="Genomic_DNA"/>
</dbReference>
<dbReference type="NCBIfam" id="TIGR00312">
    <property type="entry name" value="cbiD"/>
    <property type="match status" value="1"/>
</dbReference>
<dbReference type="GO" id="GO:0019251">
    <property type="term" value="P:anaerobic cobalamin biosynthetic process"/>
    <property type="evidence" value="ECO:0007669"/>
    <property type="project" value="UniProtKB-UniRule"/>
</dbReference>
<comment type="similarity">
    <text evidence="1">Belongs to the CbiD family.</text>
</comment>
<dbReference type="AlphaFoldDB" id="A0A017H618"/>
<dbReference type="GO" id="GO:0008168">
    <property type="term" value="F:methyltransferase activity"/>
    <property type="evidence" value="ECO:0007669"/>
    <property type="project" value="UniProtKB-UniRule"/>
</dbReference>
<comment type="catalytic activity">
    <reaction evidence="1">
        <text>Co-precorrin-5B + S-adenosyl-L-methionine = Co-precorrin-6A + S-adenosyl-L-homocysteine</text>
        <dbReference type="Rhea" id="RHEA:26285"/>
        <dbReference type="ChEBI" id="CHEBI:57856"/>
        <dbReference type="ChEBI" id="CHEBI:59789"/>
        <dbReference type="ChEBI" id="CHEBI:60063"/>
        <dbReference type="ChEBI" id="CHEBI:60064"/>
        <dbReference type="EC" id="2.1.1.195"/>
    </reaction>
</comment>
<evidence type="ECO:0000313" key="2">
    <source>
        <dbReference type="EMBL" id="KID48208.1"/>
    </source>
</evidence>
<dbReference type="OrthoDB" id="6439987at2"/>
<dbReference type="PANTHER" id="PTHR35863">
    <property type="entry name" value="COBALT-PRECORRIN-5B C(1)-METHYLTRANSFERASE"/>
    <property type="match status" value="1"/>
</dbReference>
<organism evidence="2 3">
    <name type="scientific">Fusobacterium necrophorum subsp. funduliforme B35</name>
    <dbReference type="NCBI Taxonomy" id="1226633"/>
    <lineage>
        <taxon>Bacteria</taxon>
        <taxon>Fusobacteriati</taxon>
        <taxon>Fusobacteriota</taxon>
        <taxon>Fusobacteriia</taxon>
        <taxon>Fusobacteriales</taxon>
        <taxon>Fusobacteriaceae</taxon>
        <taxon>Fusobacterium</taxon>
    </lineage>
</organism>
<evidence type="ECO:0000313" key="3">
    <source>
        <dbReference type="Proteomes" id="UP000031184"/>
    </source>
</evidence>
<dbReference type="SUPFAM" id="SSF111342">
    <property type="entry name" value="CbiD-like"/>
    <property type="match status" value="1"/>
</dbReference>
<dbReference type="GO" id="GO:0032259">
    <property type="term" value="P:methylation"/>
    <property type="evidence" value="ECO:0007669"/>
    <property type="project" value="UniProtKB-KW"/>
</dbReference>
<dbReference type="PANTHER" id="PTHR35863:SF1">
    <property type="entry name" value="COBALT-PRECORRIN-5B C(1)-METHYLTRANSFERASE"/>
    <property type="match status" value="1"/>
</dbReference>
<dbReference type="RefSeq" id="WP_039122515.1">
    <property type="nucleotide sequence ID" value="NZ_AOJP01000005.1"/>
</dbReference>
<evidence type="ECO:0000256" key="1">
    <source>
        <dbReference type="HAMAP-Rule" id="MF_00787"/>
    </source>
</evidence>
<dbReference type="InterPro" id="IPR002748">
    <property type="entry name" value="CbiD"/>
</dbReference>
<keyword evidence="1" id="KW-0808">Transferase</keyword>
<name>A0A017H618_9FUSO</name>
<dbReference type="HAMAP" id="MF_00787">
    <property type="entry name" value="CbiD"/>
    <property type="match status" value="1"/>
</dbReference>
<dbReference type="Pfam" id="PF01888">
    <property type="entry name" value="CbiD"/>
    <property type="match status" value="1"/>
</dbReference>
<keyword evidence="1" id="KW-0489">Methyltransferase</keyword>
<comment type="function">
    <text evidence="1">Catalyzes the methylation of C-1 in cobalt-precorrin-5B to form cobalt-precorrin-6A.</text>
</comment>
<gene>
    <name evidence="1" type="primary">cbiD</name>
    <name evidence="2" type="ORF">C095_10875</name>
</gene>
<reference evidence="2 3" key="1">
    <citation type="submission" date="2013-08" db="EMBL/GenBank/DDBJ databases">
        <title>An opportunistic ruminal bacterium that causes liver abscesses in cattle.</title>
        <authorList>
            <person name="Benahmed F.H."/>
            <person name="Rasmussen M."/>
            <person name="Harbottle H."/>
            <person name="Soppet D."/>
            <person name="Nagaraja T.G."/>
            <person name="Davidson M."/>
        </authorList>
    </citation>
    <scope>NUCLEOTIDE SEQUENCE [LARGE SCALE GENOMIC DNA]</scope>
    <source>
        <strain evidence="2 3">B35</strain>
    </source>
</reference>
<comment type="pathway">
    <text evidence="1">Cofactor biosynthesis; adenosylcobalamin biosynthesis; cob(II)yrinate a,c-diamide from sirohydrochlorin (anaerobic route): step 6/10.</text>
</comment>
<keyword evidence="1" id="KW-0949">S-adenosyl-L-methionine</keyword>
<dbReference type="UniPathway" id="UPA00148">
    <property type="reaction ID" value="UER00227"/>
</dbReference>
<dbReference type="EC" id="2.1.1.195" evidence="1"/>